<feature type="chain" id="PRO_5038771673" description="YqgU-like 6-bladed beta-propeller domain-containing protein" evidence="1">
    <location>
        <begin position="25"/>
        <end position="368"/>
    </location>
</feature>
<keyword evidence="1" id="KW-0732">Signal</keyword>
<organism evidence="3 4">
    <name type="scientific">Alkalibacterium thalassium</name>
    <dbReference type="NCBI Taxonomy" id="426701"/>
    <lineage>
        <taxon>Bacteria</taxon>
        <taxon>Bacillati</taxon>
        <taxon>Bacillota</taxon>
        <taxon>Bacilli</taxon>
        <taxon>Lactobacillales</taxon>
        <taxon>Carnobacteriaceae</taxon>
        <taxon>Alkalibacterium</taxon>
    </lineage>
</organism>
<feature type="signal peptide" evidence="1">
    <location>
        <begin position="1"/>
        <end position="24"/>
    </location>
</feature>
<dbReference type="InterPro" id="IPR048421">
    <property type="entry name" value="YqgU_beta-prop"/>
</dbReference>
<gene>
    <name evidence="3" type="ORF">SAMN04488098_100116</name>
</gene>
<evidence type="ECO:0000313" key="4">
    <source>
        <dbReference type="Proteomes" id="UP000199433"/>
    </source>
</evidence>
<reference evidence="4" key="1">
    <citation type="submission" date="2016-10" db="EMBL/GenBank/DDBJ databases">
        <authorList>
            <person name="Varghese N."/>
            <person name="Submissions S."/>
        </authorList>
    </citation>
    <scope>NUCLEOTIDE SEQUENCE [LARGE SCALE GENOMIC DNA]</scope>
    <source>
        <strain evidence="4">DSM 19181</strain>
    </source>
</reference>
<keyword evidence="4" id="KW-1185">Reference proteome</keyword>
<dbReference type="SUPFAM" id="SSF82171">
    <property type="entry name" value="DPP6 N-terminal domain-like"/>
    <property type="match status" value="1"/>
</dbReference>
<dbReference type="EMBL" id="FNFK01000001">
    <property type="protein sequence ID" value="SDJ59776.1"/>
    <property type="molecule type" value="Genomic_DNA"/>
</dbReference>
<name>A0A1G8V112_9LACT</name>
<feature type="domain" description="YqgU-like 6-bladed beta-propeller" evidence="2">
    <location>
        <begin position="81"/>
        <end position="346"/>
    </location>
</feature>
<dbReference type="OrthoDB" id="2168335at2"/>
<sequence length="368" mass="42402">MSDKKVYLITLRVFLTCCSLFLFACGSSTDGSVNSSSETEEIAHPMDLDPEQFQKNIGWLDDETLLIHKGSNASHQFMSYNIFTGEFEEIYEEHAYILSVEISHTRDQILFQEVSDEAISLNVMDLSGNILHSTPLHYSGYVTLDWNTVDPDLVFISHYDYDSEEEMETILVQVWNTEEETLTPKPIASLYPRWYSSNVYVYVDELEDRDLYIGDLREENGDMVISRDARDFFLHQDTFIGIVPSDINNHQVYLFHEYPFLVGDTVIEVPKVSMNDYPVKPHLTQSNRNGKILAVLPDEPVILEEELGTYTLSQLDFENETVEEIIPLPYDAPICLSPDENYVLYGWRYEYLIELDTGDMHSLVDISS</sequence>
<evidence type="ECO:0000259" key="2">
    <source>
        <dbReference type="Pfam" id="PF21101"/>
    </source>
</evidence>
<evidence type="ECO:0000256" key="1">
    <source>
        <dbReference type="SAM" id="SignalP"/>
    </source>
</evidence>
<dbReference type="STRING" id="426701.SAMN04488098_100116"/>
<proteinExistence type="predicted"/>
<evidence type="ECO:0000313" key="3">
    <source>
        <dbReference type="EMBL" id="SDJ59776.1"/>
    </source>
</evidence>
<protein>
    <recommendedName>
        <fullName evidence="2">YqgU-like 6-bladed beta-propeller domain-containing protein</fullName>
    </recommendedName>
</protein>
<dbReference type="PROSITE" id="PS51257">
    <property type="entry name" value="PROKAR_LIPOPROTEIN"/>
    <property type="match status" value="1"/>
</dbReference>
<dbReference type="Pfam" id="PF21101">
    <property type="entry name" value="YqgU"/>
    <property type="match status" value="1"/>
</dbReference>
<dbReference type="AlphaFoldDB" id="A0A1G8V112"/>
<dbReference type="Proteomes" id="UP000199433">
    <property type="component" value="Unassembled WGS sequence"/>
</dbReference>
<dbReference type="RefSeq" id="WP_091263951.1">
    <property type="nucleotide sequence ID" value="NZ_FNFK01000001.1"/>
</dbReference>
<accession>A0A1G8V112</accession>